<protein>
    <submittedName>
        <fullName evidence="1">Uncharacterized protein</fullName>
    </submittedName>
</protein>
<evidence type="ECO:0000313" key="1">
    <source>
        <dbReference type="EMBL" id="KAJ6639534.1"/>
    </source>
</evidence>
<name>A0A9Q0MYI7_9DIPT</name>
<comment type="caution">
    <text evidence="1">The sequence shown here is derived from an EMBL/GenBank/DDBJ whole genome shotgun (WGS) entry which is preliminary data.</text>
</comment>
<proteinExistence type="predicted"/>
<keyword evidence="2" id="KW-1185">Reference proteome</keyword>
<accession>A0A9Q0MYI7</accession>
<dbReference type="Proteomes" id="UP001151699">
    <property type="component" value="Chromosome X"/>
</dbReference>
<sequence length="191" mass="21342">ITFSSCKIGTHISCGNFPIKIRRDYESGKTVQWTCSTCISNEVPDSARATHSKESDVVKCLQTDLNKAIERQNDIMHSIIKLNDGMRDMQNTDNIEQELLSNSVIINGVPIQQPDNILQIVCDIAAFLSCNISSVDVQKIERISTRRKNGQTTSHLVVFFADKSKRNDLIAAFRNQRGLSCASILRDGINK</sequence>
<dbReference type="EMBL" id="WJQU01000003">
    <property type="protein sequence ID" value="KAJ6639534.1"/>
    <property type="molecule type" value="Genomic_DNA"/>
</dbReference>
<feature type="non-terminal residue" evidence="1">
    <location>
        <position position="191"/>
    </location>
</feature>
<dbReference type="AlphaFoldDB" id="A0A9Q0MYI7"/>
<gene>
    <name evidence="1" type="ORF">Bhyg_12280</name>
</gene>
<organism evidence="1 2">
    <name type="scientific">Pseudolycoriella hygida</name>
    <dbReference type="NCBI Taxonomy" id="35572"/>
    <lineage>
        <taxon>Eukaryota</taxon>
        <taxon>Metazoa</taxon>
        <taxon>Ecdysozoa</taxon>
        <taxon>Arthropoda</taxon>
        <taxon>Hexapoda</taxon>
        <taxon>Insecta</taxon>
        <taxon>Pterygota</taxon>
        <taxon>Neoptera</taxon>
        <taxon>Endopterygota</taxon>
        <taxon>Diptera</taxon>
        <taxon>Nematocera</taxon>
        <taxon>Sciaroidea</taxon>
        <taxon>Sciaridae</taxon>
        <taxon>Pseudolycoriella</taxon>
    </lineage>
</organism>
<reference evidence="1" key="1">
    <citation type="submission" date="2022-07" db="EMBL/GenBank/DDBJ databases">
        <authorList>
            <person name="Trinca V."/>
            <person name="Uliana J.V.C."/>
            <person name="Torres T.T."/>
            <person name="Ward R.J."/>
            <person name="Monesi N."/>
        </authorList>
    </citation>
    <scope>NUCLEOTIDE SEQUENCE</scope>
    <source>
        <strain evidence="1">HSMRA1968</strain>
        <tissue evidence="1">Whole embryos</tissue>
    </source>
</reference>
<evidence type="ECO:0000313" key="2">
    <source>
        <dbReference type="Proteomes" id="UP001151699"/>
    </source>
</evidence>
<feature type="non-terminal residue" evidence="1">
    <location>
        <position position="1"/>
    </location>
</feature>
<dbReference type="OrthoDB" id="7484295at2759"/>